<dbReference type="EMBL" id="JBJVNE010000011">
    <property type="protein sequence ID" value="MFM9649092.1"/>
    <property type="molecule type" value="Genomic_DNA"/>
</dbReference>
<proteinExistence type="predicted"/>
<evidence type="ECO:0000313" key="2">
    <source>
        <dbReference type="Proteomes" id="UP001631993"/>
    </source>
</evidence>
<gene>
    <name evidence="1" type="ORF">ACKI1S_23470</name>
</gene>
<evidence type="ECO:0000313" key="1">
    <source>
        <dbReference type="EMBL" id="MFM9649092.1"/>
    </source>
</evidence>
<comment type="caution">
    <text evidence="1">The sequence shown here is derived from an EMBL/GenBank/DDBJ whole genome shotgun (WGS) entry which is preliminary data.</text>
</comment>
<sequence length="87" mass="9167">MTDLQTAPPVTTPPTVLVETAGVAEADDRIRFSLPRRLSRTHVRFLGLFTLVAAEVGGAVPHSPAAGCLVALVALADTVQESFRSEP</sequence>
<dbReference type="RefSeq" id="WP_369277412.1">
    <property type="nucleotide sequence ID" value="NZ_JBJVMW010000011.1"/>
</dbReference>
<protein>
    <submittedName>
        <fullName evidence="1">Uncharacterized protein</fullName>
    </submittedName>
</protein>
<keyword evidence="2" id="KW-1185">Reference proteome</keyword>
<dbReference type="Proteomes" id="UP001631993">
    <property type="component" value="Unassembled WGS sequence"/>
</dbReference>
<name>A0ABW9IMC1_STRGJ</name>
<accession>A0ABW9IMC1</accession>
<organism evidence="1 2">
    <name type="scientific">Streptomyces galilaeus</name>
    <dbReference type="NCBI Taxonomy" id="33899"/>
    <lineage>
        <taxon>Bacteria</taxon>
        <taxon>Bacillati</taxon>
        <taxon>Actinomycetota</taxon>
        <taxon>Actinomycetes</taxon>
        <taxon>Kitasatosporales</taxon>
        <taxon>Streptomycetaceae</taxon>
        <taxon>Streptomyces</taxon>
    </lineage>
</organism>
<reference evidence="1 2" key="1">
    <citation type="submission" date="2024-12" db="EMBL/GenBank/DDBJ databases">
        <title>Forecasting of Potato common scab and diversities of Pathogenic streptomyces spp. in china.</title>
        <authorList>
            <person name="Handique U."/>
            <person name="Wu J."/>
        </authorList>
    </citation>
    <scope>NUCLEOTIDE SEQUENCE [LARGE SCALE GENOMIC DNA]</scope>
    <source>
        <strain evidence="1 2">ZRIMU1585</strain>
    </source>
</reference>